<dbReference type="SUPFAM" id="SSF54534">
    <property type="entry name" value="FKBP-like"/>
    <property type="match status" value="1"/>
</dbReference>
<feature type="region of interest" description="Disordered" evidence="4">
    <location>
        <begin position="1"/>
        <end position="34"/>
    </location>
</feature>
<dbReference type="SUPFAM" id="SSF48452">
    <property type="entry name" value="TPR-like"/>
    <property type="match status" value="1"/>
</dbReference>
<evidence type="ECO:0000259" key="5">
    <source>
        <dbReference type="Pfam" id="PF00254"/>
    </source>
</evidence>
<gene>
    <name evidence="6" type="ORF">POPTR_016G031200</name>
</gene>
<dbReference type="InterPro" id="IPR046357">
    <property type="entry name" value="PPIase_dom_sf"/>
</dbReference>
<evidence type="ECO:0000256" key="1">
    <source>
        <dbReference type="ARBA" id="ARBA00022737"/>
    </source>
</evidence>
<feature type="compositionally biased region" description="Polar residues" evidence="4">
    <location>
        <begin position="1"/>
        <end position="13"/>
    </location>
</feature>
<dbReference type="Pfam" id="PF00254">
    <property type="entry name" value="FKBP_C"/>
    <property type="match status" value="1"/>
</dbReference>
<reference evidence="6 7" key="1">
    <citation type="journal article" date="2006" name="Science">
        <title>The genome of black cottonwood, Populus trichocarpa (Torr. &amp; Gray).</title>
        <authorList>
            <person name="Tuskan G.A."/>
            <person name="Difazio S."/>
            <person name="Jansson S."/>
            <person name="Bohlmann J."/>
            <person name="Grigoriev I."/>
            <person name="Hellsten U."/>
            <person name="Putnam N."/>
            <person name="Ralph S."/>
            <person name="Rombauts S."/>
            <person name="Salamov A."/>
            <person name="Schein J."/>
            <person name="Sterck L."/>
            <person name="Aerts A."/>
            <person name="Bhalerao R.R."/>
            <person name="Bhalerao R.P."/>
            <person name="Blaudez D."/>
            <person name="Boerjan W."/>
            <person name="Brun A."/>
            <person name="Brunner A."/>
            <person name="Busov V."/>
            <person name="Campbell M."/>
            <person name="Carlson J."/>
            <person name="Chalot M."/>
            <person name="Chapman J."/>
            <person name="Chen G.L."/>
            <person name="Cooper D."/>
            <person name="Coutinho P.M."/>
            <person name="Couturier J."/>
            <person name="Covert S."/>
            <person name="Cronk Q."/>
            <person name="Cunningham R."/>
            <person name="Davis J."/>
            <person name="Degroeve S."/>
            <person name="Dejardin A."/>
            <person name="Depamphilis C."/>
            <person name="Detter J."/>
            <person name="Dirks B."/>
            <person name="Dubchak I."/>
            <person name="Duplessis S."/>
            <person name="Ehlting J."/>
            <person name="Ellis B."/>
            <person name="Gendler K."/>
            <person name="Goodstein D."/>
            <person name="Gribskov M."/>
            <person name="Grimwood J."/>
            <person name="Groover A."/>
            <person name="Gunter L."/>
            <person name="Hamberger B."/>
            <person name="Heinze B."/>
            <person name="Helariutta Y."/>
            <person name="Henrissat B."/>
            <person name="Holligan D."/>
            <person name="Holt R."/>
            <person name="Huang W."/>
            <person name="Islam-Faridi N."/>
            <person name="Jones S."/>
            <person name="Jones-Rhoades M."/>
            <person name="Jorgensen R."/>
            <person name="Joshi C."/>
            <person name="Kangasjarvi J."/>
            <person name="Karlsson J."/>
            <person name="Kelleher C."/>
            <person name="Kirkpatrick R."/>
            <person name="Kirst M."/>
            <person name="Kohler A."/>
            <person name="Kalluri U."/>
            <person name="Larimer F."/>
            <person name="Leebens-Mack J."/>
            <person name="Leple J.C."/>
            <person name="Locascio P."/>
            <person name="Lou Y."/>
            <person name="Lucas S."/>
            <person name="Martin F."/>
            <person name="Montanini B."/>
            <person name="Napoli C."/>
            <person name="Nelson D.R."/>
            <person name="Nelson C."/>
            <person name="Nieminen K."/>
            <person name="Nilsson O."/>
            <person name="Pereda V."/>
            <person name="Peter G."/>
            <person name="Philippe R."/>
            <person name="Pilate G."/>
            <person name="Poliakov A."/>
            <person name="Razumovskaya J."/>
            <person name="Richardson P."/>
            <person name="Rinaldi C."/>
            <person name="Ritland K."/>
            <person name="Rouze P."/>
            <person name="Ryaboy D."/>
            <person name="Schmutz J."/>
            <person name="Schrader J."/>
            <person name="Segerman B."/>
            <person name="Shin H."/>
            <person name="Siddiqui A."/>
            <person name="Sterky F."/>
            <person name="Terry A."/>
            <person name="Tsai C.J."/>
            <person name="Uberbacher E."/>
            <person name="Unneberg P."/>
            <person name="Vahala J."/>
            <person name="Wall K."/>
            <person name="Wessler S."/>
            <person name="Yang G."/>
            <person name="Yin T."/>
            <person name="Douglas C."/>
            <person name="Marra M."/>
            <person name="Sandberg G."/>
            <person name="Van de Peer Y."/>
            <person name="Rokhsar D."/>
        </authorList>
    </citation>
    <scope>NUCLEOTIDE SEQUENCE [LARGE SCALE GENOMIC DNA]</scope>
    <source>
        <strain evidence="7">cv. Nisqually</strain>
    </source>
</reference>
<organism evidence="6 7">
    <name type="scientific">Populus trichocarpa</name>
    <name type="common">Western balsam poplar</name>
    <name type="synonym">Populus balsamifera subsp. trichocarpa</name>
    <dbReference type="NCBI Taxonomy" id="3694"/>
    <lineage>
        <taxon>Eukaryota</taxon>
        <taxon>Viridiplantae</taxon>
        <taxon>Streptophyta</taxon>
        <taxon>Embryophyta</taxon>
        <taxon>Tracheophyta</taxon>
        <taxon>Spermatophyta</taxon>
        <taxon>Magnoliopsida</taxon>
        <taxon>eudicotyledons</taxon>
        <taxon>Gunneridae</taxon>
        <taxon>Pentapetalae</taxon>
        <taxon>rosids</taxon>
        <taxon>fabids</taxon>
        <taxon>Malpighiales</taxon>
        <taxon>Salicaceae</taxon>
        <taxon>Saliceae</taxon>
        <taxon>Populus</taxon>
    </lineage>
</organism>
<dbReference type="InParanoid" id="A0A2K1X9Y4"/>
<keyword evidence="1" id="KW-0677">Repeat</keyword>
<dbReference type="Gene3D" id="3.10.50.40">
    <property type="match status" value="1"/>
</dbReference>
<dbReference type="InterPro" id="IPR001179">
    <property type="entry name" value="PPIase_FKBP_dom"/>
</dbReference>
<dbReference type="PANTHER" id="PTHR46512">
    <property type="entry name" value="PEPTIDYLPROLYL ISOMERASE"/>
    <property type="match status" value="1"/>
</dbReference>
<evidence type="ECO:0000256" key="2">
    <source>
        <dbReference type="ARBA" id="ARBA00022803"/>
    </source>
</evidence>
<proteinExistence type="predicted"/>
<dbReference type="AlphaFoldDB" id="A0A2K1X9Y4"/>
<dbReference type="Proteomes" id="UP000006729">
    <property type="component" value="Chromosome 16"/>
</dbReference>
<sequence length="219" mass="24836">MEHLSLNPSLQNEIENENLGLPEKDAGSQGLRRKGLSRREFHGRLLHFLEMKWKDEGVATMKNGERASFTIPPNLAYGEAEQVNSGLDRAIMTMKKGEHAAVTVDTEYLRGVLNRNNRSGKLEASERKKLDGNVLFKAGKFWRASKKYEKAAKSIELNHSFTDEEMWLAKSSRLSCYLNDAACLFRRSQAYLKTSELEKAEAEADIKKALAIDPNNRYV</sequence>
<name>A0A2K1X9Y4_POPTR</name>
<dbReference type="EMBL" id="CM009305">
    <property type="protein sequence ID" value="PNS97594.1"/>
    <property type="molecule type" value="Genomic_DNA"/>
</dbReference>
<evidence type="ECO:0000256" key="3">
    <source>
        <dbReference type="ARBA" id="ARBA00029569"/>
    </source>
</evidence>
<dbReference type="PANTHER" id="PTHR46512:SF11">
    <property type="entry name" value="PEPTIDYLPROLYL ISOMERASE"/>
    <property type="match status" value="1"/>
</dbReference>
<dbReference type="STRING" id="3694.A0A2K1X9Y4"/>
<keyword evidence="2" id="KW-0802">TPR repeat</keyword>
<evidence type="ECO:0000313" key="6">
    <source>
        <dbReference type="EMBL" id="PNS97594.1"/>
    </source>
</evidence>
<evidence type="ECO:0000313" key="7">
    <source>
        <dbReference type="Proteomes" id="UP000006729"/>
    </source>
</evidence>
<evidence type="ECO:0000256" key="4">
    <source>
        <dbReference type="SAM" id="MobiDB-lite"/>
    </source>
</evidence>
<dbReference type="InterPro" id="IPR050754">
    <property type="entry name" value="FKBP4/5/8-like"/>
</dbReference>
<accession>A0A2K1X9Y4</accession>
<dbReference type="GO" id="GO:0003755">
    <property type="term" value="F:peptidyl-prolyl cis-trans isomerase activity"/>
    <property type="evidence" value="ECO:0000318"/>
    <property type="project" value="GO_Central"/>
</dbReference>
<keyword evidence="7" id="KW-1185">Reference proteome</keyword>
<feature type="domain" description="PPIase FKBP-type" evidence="5">
    <location>
        <begin position="55"/>
        <end position="82"/>
    </location>
</feature>
<protein>
    <recommendedName>
        <fullName evidence="3">Rotamase</fullName>
    </recommendedName>
</protein>
<dbReference type="Gene3D" id="1.25.40.10">
    <property type="entry name" value="Tetratricopeptide repeat domain"/>
    <property type="match status" value="2"/>
</dbReference>
<dbReference type="InterPro" id="IPR011990">
    <property type="entry name" value="TPR-like_helical_dom_sf"/>
</dbReference>